<dbReference type="AlphaFoldDB" id="A0A4P9UVG2"/>
<dbReference type="Proteomes" id="UP000305881">
    <property type="component" value="Chromosome"/>
</dbReference>
<keyword evidence="3" id="KW-1185">Reference proteome</keyword>
<feature type="chain" id="PRO_5020698030" evidence="1">
    <location>
        <begin position="31"/>
        <end position="454"/>
    </location>
</feature>
<evidence type="ECO:0000313" key="2">
    <source>
        <dbReference type="EMBL" id="QCW84431.1"/>
    </source>
</evidence>
<dbReference type="OrthoDB" id="9808778at2"/>
<protein>
    <submittedName>
        <fullName evidence="2">Uncharacterized protein</fullName>
    </submittedName>
</protein>
<keyword evidence="1" id="KW-0732">Signal</keyword>
<accession>A0A4P9UVG2</accession>
<dbReference type="EMBL" id="CP035467">
    <property type="protein sequence ID" value="QCW84431.1"/>
    <property type="molecule type" value="Genomic_DNA"/>
</dbReference>
<feature type="signal peptide" evidence="1">
    <location>
        <begin position="1"/>
        <end position="30"/>
    </location>
</feature>
<sequence>MQKIETSSIFKLTAIAGLACLALAEAQAAAAIASGHDSEALLQGAVRYRNLSSSGMGMGMNSNPKEIYIGKVPLTTAGNRTEGDVTGGLNKPIQFNYDSDTQILSTKVGTGASAVTVSRNVGSLGTLNYILINVQNNSSGCSGMMCGGMGGGGMGSGMGGGGSSTVSVALNDVKLNGSELTTGLVGAANGAKWNVTGEDLSEGFILEGSIALTGTQPMNDTNHIEISVGYSDQTGPKIDGLGVNPNPALLHGTTTLRATVSEVETGNNTVVSAEYRLNGGDWELLSAQDGAFDSVTEDVIAELPAEQLGSNEVCVRGTDSKGNTTTPPTCTTFLVTYRFEGFSAPLNNELINTAQAGQSIPTKWRLTDANGMPIEDSSSFAGFYSYPIDCETAAHSPHDAVEEYAPGNSGLQNKRDGNWQYNWKTPKSYWGMCRAMYIEFDSGATSPVTLFQFK</sequence>
<dbReference type="STRING" id="675511.GCA_000341735_03232"/>
<evidence type="ECO:0000256" key="1">
    <source>
        <dbReference type="SAM" id="SignalP"/>
    </source>
</evidence>
<dbReference type="RefSeq" id="WP_017841677.1">
    <property type="nucleotide sequence ID" value="NZ_CP035467.1"/>
</dbReference>
<dbReference type="NCBIfam" id="NF038114">
    <property type="entry name" value="rightmost"/>
    <property type="match status" value="1"/>
</dbReference>
<gene>
    <name evidence="2" type="ORF">EQU24_20985</name>
</gene>
<organism evidence="2 3">
    <name type="scientific">Methylotuvimicrobium buryatense</name>
    <name type="common">Methylomicrobium buryatense</name>
    <dbReference type="NCBI Taxonomy" id="95641"/>
    <lineage>
        <taxon>Bacteria</taxon>
        <taxon>Pseudomonadati</taxon>
        <taxon>Pseudomonadota</taxon>
        <taxon>Gammaproteobacteria</taxon>
        <taxon>Methylococcales</taxon>
        <taxon>Methylococcaceae</taxon>
        <taxon>Methylotuvimicrobium</taxon>
    </lineage>
</organism>
<dbReference type="KEGG" id="mbur:EQU24_20985"/>
<name>A0A4P9UVG2_METBY</name>
<proteinExistence type="predicted"/>
<reference evidence="3" key="1">
    <citation type="journal article" date="2019" name="J. Bacteriol.">
        <title>A Mutagenic Screen Identifies a TonB-Dependent Receptor Required for the Lanthanide Metal Switch in the Type I Methanotroph 'Methylotuvimicrobium buryatense' 5GB1C.</title>
        <authorList>
            <person name="Groom J.D."/>
            <person name="Ford S.M."/>
            <person name="Pesesky M.W."/>
            <person name="Lidstrom M.E."/>
        </authorList>
    </citation>
    <scope>NUCLEOTIDE SEQUENCE [LARGE SCALE GENOMIC DNA]</scope>
    <source>
        <strain evidence="3">5GB1C</strain>
    </source>
</reference>
<evidence type="ECO:0000313" key="3">
    <source>
        <dbReference type="Proteomes" id="UP000305881"/>
    </source>
</evidence>